<evidence type="ECO:0000256" key="2">
    <source>
        <dbReference type="ARBA" id="ARBA00022679"/>
    </source>
</evidence>
<dbReference type="RefSeq" id="WP_004599478.1">
    <property type="nucleotide sequence ID" value="NC_017560.1"/>
</dbReference>
<dbReference type="HOGENOM" id="CLU_025996_0_4_5"/>
<dbReference type="PANTHER" id="PTHR22916:SF3">
    <property type="entry name" value="UDP-GLCNAC:BETAGAL BETA-1,3-N-ACETYLGLUCOSAMINYLTRANSFERASE-LIKE PROTEIN 1"/>
    <property type="match status" value="1"/>
</dbReference>
<dbReference type="PANTHER" id="PTHR22916">
    <property type="entry name" value="GLYCOSYLTRANSFERASE"/>
    <property type="match status" value="1"/>
</dbReference>
<dbReference type="KEGG" id="rpq:rpr22_CDS437"/>
<dbReference type="Proteomes" id="UP000006931">
    <property type="component" value="Chromosome"/>
</dbReference>
<reference evidence="4 5" key="1">
    <citation type="journal article" date="2010" name="Genome Res.">
        <title>Genomic, proteomic, and transcriptomic analysis of virulent and avirulent Rickettsia prowazekii reveals its adaptive mutation capabilities.</title>
        <authorList>
            <person name="Bechah Y."/>
            <person name="El Karkouri K."/>
            <person name="Mediannikov O."/>
            <person name="Leroy Q."/>
            <person name="Pelletier N."/>
            <person name="Robert C."/>
            <person name="Medigue C."/>
            <person name="Mege J.L."/>
            <person name="Raoult D."/>
        </authorList>
    </citation>
    <scope>NUCLEOTIDE SEQUENCE [LARGE SCALE GENOMIC DNA]</scope>
    <source>
        <strain evidence="4 5">Rp22</strain>
    </source>
</reference>
<dbReference type="AlphaFoldDB" id="D5AX37"/>
<evidence type="ECO:0000313" key="4">
    <source>
        <dbReference type="EMBL" id="ADE29976.1"/>
    </source>
</evidence>
<accession>D5AX37</accession>
<proteinExistence type="predicted"/>
<feature type="domain" description="Glycosyltransferase 2-like" evidence="3">
    <location>
        <begin position="8"/>
        <end position="164"/>
    </location>
</feature>
<evidence type="ECO:0000313" key="5">
    <source>
        <dbReference type="Proteomes" id="UP000006931"/>
    </source>
</evidence>
<dbReference type="GeneID" id="57569571"/>
<dbReference type="SUPFAM" id="SSF53448">
    <property type="entry name" value="Nucleotide-diphospho-sugar transferases"/>
    <property type="match status" value="1"/>
</dbReference>
<dbReference type="InterPro" id="IPR001173">
    <property type="entry name" value="Glyco_trans_2-like"/>
</dbReference>
<dbReference type="Gene3D" id="3.90.550.10">
    <property type="entry name" value="Spore Coat Polysaccharide Biosynthesis Protein SpsA, Chain A"/>
    <property type="match status" value="1"/>
</dbReference>
<sequence length="280" mass="32647">MNTNSSISIVLTVYNREKLLPFAIESCLNQSFKDFELIIIDDCSKDNSALIAKKYAEQDPRIKIIINEHNKRLSASLNIAFKKANGKYFTWTSDDNLFHEGALAKMVKILDNAPEIGLVYTDYTLIDEKGNIGARLYQESPEFLPIRDCVGACFLYRADLAKQVGGYNENMALVDDYEYWLRLGLVTKFAHIPESLYFYRVHNQSLTTQRKVEAKIAKRTLKKLFKDKYIIPDEIKPINDLYNWFIEDRNFISCFRLLKIIIYNPIITISYIIKNLRRIR</sequence>
<name>D5AX37_RICPP</name>
<dbReference type="InterPro" id="IPR029044">
    <property type="entry name" value="Nucleotide-diphossugar_trans"/>
</dbReference>
<dbReference type="Pfam" id="PF00535">
    <property type="entry name" value="Glycos_transf_2"/>
    <property type="match status" value="1"/>
</dbReference>
<dbReference type="EMBL" id="CP001584">
    <property type="protein sequence ID" value="ADE29976.1"/>
    <property type="molecule type" value="Genomic_DNA"/>
</dbReference>
<organism evidence="4 5">
    <name type="scientific">Rickettsia prowazekii (strain Rp22)</name>
    <dbReference type="NCBI Taxonomy" id="449216"/>
    <lineage>
        <taxon>Bacteria</taxon>
        <taxon>Pseudomonadati</taxon>
        <taxon>Pseudomonadota</taxon>
        <taxon>Alphaproteobacteria</taxon>
        <taxon>Rickettsiales</taxon>
        <taxon>Rickettsiaceae</taxon>
        <taxon>Rickettsieae</taxon>
        <taxon>Rickettsia</taxon>
        <taxon>typhus group</taxon>
    </lineage>
</organism>
<dbReference type="GO" id="GO:0016758">
    <property type="term" value="F:hexosyltransferase activity"/>
    <property type="evidence" value="ECO:0007669"/>
    <property type="project" value="UniProtKB-ARBA"/>
</dbReference>
<evidence type="ECO:0000256" key="1">
    <source>
        <dbReference type="ARBA" id="ARBA00022676"/>
    </source>
</evidence>
<keyword evidence="1" id="KW-0328">Glycosyltransferase</keyword>
<dbReference type="CAZy" id="GT2">
    <property type="family name" value="Glycosyltransferase Family 2"/>
</dbReference>
<dbReference type="PATRIC" id="fig|449216.3.peg.456"/>
<protein>
    <submittedName>
        <fullName evidence="4">Glycosyl transferase</fullName>
    </submittedName>
</protein>
<gene>
    <name evidence="4" type="primary">lgtD</name>
    <name evidence="4" type="ordered locus">rpr22_CDS437</name>
</gene>
<evidence type="ECO:0000259" key="3">
    <source>
        <dbReference type="Pfam" id="PF00535"/>
    </source>
</evidence>
<keyword evidence="2 4" id="KW-0808">Transferase</keyword>